<protein>
    <submittedName>
        <fullName evidence="2">Uncharacterized protein</fullName>
    </submittedName>
</protein>
<comment type="caution">
    <text evidence="2">The sequence shown here is derived from an EMBL/GenBank/DDBJ whole genome shotgun (WGS) entry which is preliminary data.</text>
</comment>
<reference evidence="2 3" key="1">
    <citation type="submission" date="2019-10" db="EMBL/GenBank/DDBJ databases">
        <authorList>
            <consortium name="Melissa Lawson"/>
            <person name="O'neill I."/>
        </authorList>
    </citation>
    <scope>NUCLEOTIDE SEQUENCE [LARGE SCALE GENOMIC DNA]</scope>
    <source>
        <strain evidence="2">LH_23</strain>
    </source>
</reference>
<dbReference type="EMBL" id="CABWKH010000026">
    <property type="protein sequence ID" value="VWQ38209.1"/>
    <property type="molecule type" value="Genomic_DNA"/>
</dbReference>
<organism evidence="2 3">
    <name type="scientific">Bifidobacterium longum subsp. infantis</name>
    <dbReference type="NCBI Taxonomy" id="1682"/>
    <lineage>
        <taxon>Bacteria</taxon>
        <taxon>Bacillati</taxon>
        <taxon>Actinomycetota</taxon>
        <taxon>Actinomycetes</taxon>
        <taxon>Bifidobacteriales</taxon>
        <taxon>Bifidobacteriaceae</taxon>
        <taxon>Bifidobacterium</taxon>
    </lineage>
</organism>
<feature type="compositionally biased region" description="Polar residues" evidence="1">
    <location>
        <begin position="203"/>
        <end position="217"/>
    </location>
</feature>
<evidence type="ECO:0000313" key="2">
    <source>
        <dbReference type="EMBL" id="VWQ38209.1"/>
    </source>
</evidence>
<feature type="region of interest" description="Disordered" evidence="1">
    <location>
        <begin position="158"/>
        <end position="217"/>
    </location>
</feature>
<name>A0A8U0LIH8_BIFLI</name>
<gene>
    <name evidence="2" type="ORF">BIFLH23_02077</name>
</gene>
<proteinExistence type="predicted"/>
<evidence type="ECO:0000256" key="1">
    <source>
        <dbReference type="SAM" id="MobiDB-lite"/>
    </source>
</evidence>
<feature type="compositionally biased region" description="Polar residues" evidence="1">
    <location>
        <begin position="159"/>
        <end position="173"/>
    </location>
</feature>
<dbReference type="Proteomes" id="UP000494246">
    <property type="component" value="Unassembled WGS sequence"/>
</dbReference>
<evidence type="ECO:0000313" key="3">
    <source>
        <dbReference type="Proteomes" id="UP000494246"/>
    </source>
</evidence>
<sequence length="217" mass="23256">MSQATRRTYSGTPLWSMKSRANRSTVAGSLPGVTLMTSCSTRSATTVMQLRPPRPVPSMPTASTPMWSSSLLASSTQWATDRHKRVSVSSTCSASVPAGRWRAISTAHASNRSVNPPPGLAHGAGTVLTPCSGHVTRGMAAWMNALYRKKSGCRHTRSRLSCTGQASSRQPVSGQWKRAPGSKTIMMRSSRRPPSASRKPTDPTFQGDCNRSAAVNR</sequence>
<dbReference type="AlphaFoldDB" id="A0A8U0LIH8"/>
<accession>A0A8U0LIH8</accession>